<evidence type="ECO:0000313" key="1">
    <source>
        <dbReference type="EMBL" id="JAT81217.1"/>
    </source>
</evidence>
<dbReference type="Pfam" id="PF14223">
    <property type="entry name" value="Retrotran_gag_2"/>
    <property type="match status" value="1"/>
</dbReference>
<gene>
    <name evidence="1" type="ORF">g.12008</name>
</gene>
<name>A0A1E1W2L7_PECGO</name>
<accession>A0A1E1W2L7</accession>
<dbReference type="PANTHER" id="PTHR47481">
    <property type="match status" value="1"/>
</dbReference>
<sequence>MSRSSPNVNVTAPRQPAITGNGAGVHMEKLRGSANYISWKFSIKMTLILEDLWSCISEQSIQDTQKDQRALARICLSIETSLYQYVREAVSARDAWEKLAMVFEDRGLYRRVLLLRQLHRIDFKNFMSMQEYINAVMTLVSQLSDIGRTIEDGEVYCSVLAGPFGYK</sequence>
<dbReference type="PANTHER" id="PTHR47481:SF14">
    <property type="entry name" value="RETROTRANSPOSON COPIA-LIKE N-TERMINAL DOMAIN-CONTAINING PROTEIN"/>
    <property type="match status" value="1"/>
</dbReference>
<protein>
    <recommendedName>
        <fullName evidence="2">DUF4219 domain-containing protein</fullName>
    </recommendedName>
</protein>
<feature type="non-terminal residue" evidence="1">
    <location>
        <position position="167"/>
    </location>
</feature>
<evidence type="ECO:0008006" key="2">
    <source>
        <dbReference type="Google" id="ProtNLM"/>
    </source>
</evidence>
<organism evidence="1">
    <name type="scientific">Pectinophora gossypiella</name>
    <name type="common">Cotton pink bollworm</name>
    <name type="synonym">Depressaria gossypiella</name>
    <dbReference type="NCBI Taxonomy" id="13191"/>
    <lineage>
        <taxon>Eukaryota</taxon>
        <taxon>Metazoa</taxon>
        <taxon>Ecdysozoa</taxon>
        <taxon>Arthropoda</taxon>
        <taxon>Hexapoda</taxon>
        <taxon>Insecta</taxon>
        <taxon>Pterygota</taxon>
        <taxon>Neoptera</taxon>
        <taxon>Endopterygota</taxon>
        <taxon>Lepidoptera</taxon>
        <taxon>Glossata</taxon>
        <taxon>Ditrysia</taxon>
        <taxon>Gelechioidea</taxon>
        <taxon>Gelechiidae</taxon>
        <taxon>Apatetrinae</taxon>
        <taxon>Pectinophora</taxon>
    </lineage>
</organism>
<proteinExistence type="predicted"/>
<dbReference type="EMBL" id="GDQN01009837">
    <property type="protein sequence ID" value="JAT81217.1"/>
    <property type="molecule type" value="Transcribed_RNA"/>
</dbReference>
<dbReference type="AlphaFoldDB" id="A0A1E1W2L7"/>
<reference evidence="1" key="1">
    <citation type="submission" date="2015-09" db="EMBL/GenBank/DDBJ databases">
        <title>De novo assembly of Pectinophora gossypiella (Pink Bollworm) gut transcriptome.</title>
        <authorList>
            <person name="Tassone E.E."/>
        </authorList>
    </citation>
    <scope>NUCLEOTIDE SEQUENCE</scope>
</reference>